<evidence type="ECO:0000256" key="7">
    <source>
        <dbReference type="ARBA" id="ARBA00022840"/>
    </source>
</evidence>
<keyword evidence="3 10" id="KW-0662">Pyridine nucleotide biosynthesis</keyword>
<dbReference type="CDD" id="cd02165">
    <property type="entry name" value="NMNAT"/>
    <property type="match status" value="1"/>
</dbReference>
<dbReference type="FunFam" id="3.40.50.620:FF:000079">
    <property type="entry name" value="Probable nicotinate-nucleotide adenylyltransferase"/>
    <property type="match status" value="1"/>
</dbReference>
<protein>
    <recommendedName>
        <fullName evidence="10">Probable nicotinate-nucleotide adenylyltransferase</fullName>
        <ecNumber evidence="10">2.7.7.18</ecNumber>
    </recommendedName>
    <alternativeName>
        <fullName evidence="10">Deamido-NAD(+) diphosphorylase</fullName>
    </alternativeName>
    <alternativeName>
        <fullName evidence="10">Deamido-NAD(+) pyrophosphorylase</fullName>
    </alternativeName>
    <alternativeName>
        <fullName evidence="10">Nicotinate mononucleotide adenylyltransferase</fullName>
        <shortName evidence="10">NaMN adenylyltransferase</shortName>
    </alternativeName>
</protein>
<comment type="pathway">
    <text evidence="2 10">Cofactor biosynthesis; NAD(+) biosynthesis; deamido-NAD(+) from nicotinate D-ribonucleotide: step 1/1.</text>
</comment>
<dbReference type="HAMAP" id="MF_00244">
    <property type="entry name" value="NaMN_adenylyltr"/>
    <property type="match status" value="1"/>
</dbReference>
<evidence type="ECO:0000256" key="8">
    <source>
        <dbReference type="ARBA" id="ARBA00023027"/>
    </source>
</evidence>
<dbReference type="AlphaFoldDB" id="A0A368XE40"/>
<dbReference type="GO" id="GO:0009435">
    <property type="term" value="P:NAD+ biosynthetic process"/>
    <property type="evidence" value="ECO:0007669"/>
    <property type="project" value="UniProtKB-UniRule"/>
</dbReference>
<dbReference type="InterPro" id="IPR004821">
    <property type="entry name" value="Cyt_trans-like"/>
</dbReference>
<dbReference type="UniPathway" id="UPA00253">
    <property type="reaction ID" value="UER00332"/>
</dbReference>
<dbReference type="SUPFAM" id="SSF52374">
    <property type="entry name" value="Nucleotidylyl transferase"/>
    <property type="match status" value="1"/>
</dbReference>
<comment type="function">
    <text evidence="1 10">Catalyzes the reversible adenylation of nicotinate mononucleotide (NaMN) to nicotinic acid adenine dinucleotide (NaAD).</text>
</comment>
<evidence type="ECO:0000256" key="3">
    <source>
        <dbReference type="ARBA" id="ARBA00022642"/>
    </source>
</evidence>
<comment type="caution">
    <text evidence="12">The sequence shown here is derived from an EMBL/GenBank/DDBJ whole genome shotgun (WGS) entry which is preliminary data.</text>
</comment>
<dbReference type="RefSeq" id="WP_114353593.1">
    <property type="nucleotide sequence ID" value="NZ_QPJJ01000011.1"/>
</dbReference>
<dbReference type="Gene3D" id="3.40.50.620">
    <property type="entry name" value="HUPs"/>
    <property type="match status" value="1"/>
</dbReference>
<dbReference type="GO" id="GO:0005524">
    <property type="term" value="F:ATP binding"/>
    <property type="evidence" value="ECO:0007669"/>
    <property type="project" value="UniProtKB-KW"/>
</dbReference>
<dbReference type="EMBL" id="QPJJ01000011">
    <property type="protein sequence ID" value="RCW65298.1"/>
    <property type="molecule type" value="Genomic_DNA"/>
</dbReference>
<keyword evidence="6 10" id="KW-0547">Nucleotide-binding</keyword>
<sequence length="188" mass="21840">MSKKVGILGGTFDPPHIGHLLMAEEVYQALELDEIWFIPSNVPPHKSNAKTSVDNRVEMLEIAIANNRHFKIETIETERSGKSYTLDTIVALKERYKDYSFYFIIGADMVEYLPNWYHIDELVNLLTFVGVKRPGFNLTTTYPVKEVEIPIMEISSTMLRDRISNNKSIRYLTPDSVHRYIKENHLYE</sequence>
<keyword evidence="8 10" id="KW-0520">NAD</keyword>
<dbReference type="Proteomes" id="UP000252585">
    <property type="component" value="Unassembled WGS sequence"/>
</dbReference>
<dbReference type="NCBIfam" id="NF000840">
    <property type="entry name" value="PRK00071.1-3"/>
    <property type="match status" value="1"/>
</dbReference>
<dbReference type="NCBIfam" id="TIGR00482">
    <property type="entry name" value="nicotinate (nicotinamide) nucleotide adenylyltransferase"/>
    <property type="match status" value="1"/>
</dbReference>
<evidence type="ECO:0000256" key="10">
    <source>
        <dbReference type="HAMAP-Rule" id="MF_00244"/>
    </source>
</evidence>
<dbReference type="GO" id="GO:0004515">
    <property type="term" value="F:nicotinate-nucleotide adenylyltransferase activity"/>
    <property type="evidence" value="ECO:0007669"/>
    <property type="project" value="UniProtKB-UniRule"/>
</dbReference>
<organism evidence="12 13">
    <name type="scientific">Saliterribacillus persicus</name>
    <dbReference type="NCBI Taxonomy" id="930114"/>
    <lineage>
        <taxon>Bacteria</taxon>
        <taxon>Bacillati</taxon>
        <taxon>Bacillota</taxon>
        <taxon>Bacilli</taxon>
        <taxon>Bacillales</taxon>
        <taxon>Bacillaceae</taxon>
        <taxon>Saliterribacillus</taxon>
    </lineage>
</organism>
<dbReference type="InterPro" id="IPR014729">
    <property type="entry name" value="Rossmann-like_a/b/a_fold"/>
</dbReference>
<comment type="similarity">
    <text evidence="10">Belongs to the NadD family.</text>
</comment>
<dbReference type="PANTHER" id="PTHR39321">
    <property type="entry name" value="NICOTINATE-NUCLEOTIDE ADENYLYLTRANSFERASE-RELATED"/>
    <property type="match status" value="1"/>
</dbReference>
<reference evidence="12 13" key="1">
    <citation type="submission" date="2018-07" db="EMBL/GenBank/DDBJ databases">
        <title>Genomic Encyclopedia of Type Strains, Phase IV (KMG-IV): sequencing the most valuable type-strain genomes for metagenomic binning, comparative biology and taxonomic classification.</title>
        <authorList>
            <person name="Goeker M."/>
        </authorList>
    </citation>
    <scope>NUCLEOTIDE SEQUENCE [LARGE SCALE GENOMIC DNA]</scope>
    <source>
        <strain evidence="12 13">DSM 27696</strain>
    </source>
</reference>
<accession>A0A368XE40</accession>
<keyword evidence="13" id="KW-1185">Reference proteome</keyword>
<keyword evidence="4 10" id="KW-0808">Transferase</keyword>
<name>A0A368XE40_9BACI</name>
<gene>
    <name evidence="10" type="primary">nadD</name>
    <name evidence="12" type="ORF">DFR57_11126</name>
</gene>
<dbReference type="NCBIfam" id="TIGR00125">
    <property type="entry name" value="cyt_tran_rel"/>
    <property type="match status" value="1"/>
</dbReference>
<dbReference type="InterPro" id="IPR005248">
    <property type="entry name" value="NadD/NMNAT"/>
</dbReference>
<dbReference type="EC" id="2.7.7.18" evidence="10"/>
<proteinExistence type="inferred from homology"/>
<comment type="catalytic activity">
    <reaction evidence="9 10">
        <text>nicotinate beta-D-ribonucleotide + ATP + H(+) = deamido-NAD(+) + diphosphate</text>
        <dbReference type="Rhea" id="RHEA:22860"/>
        <dbReference type="ChEBI" id="CHEBI:15378"/>
        <dbReference type="ChEBI" id="CHEBI:30616"/>
        <dbReference type="ChEBI" id="CHEBI:33019"/>
        <dbReference type="ChEBI" id="CHEBI:57502"/>
        <dbReference type="ChEBI" id="CHEBI:58437"/>
        <dbReference type="EC" id="2.7.7.18"/>
    </reaction>
</comment>
<dbReference type="OrthoDB" id="5295945at2"/>
<evidence type="ECO:0000256" key="2">
    <source>
        <dbReference type="ARBA" id="ARBA00005019"/>
    </source>
</evidence>
<evidence type="ECO:0000256" key="6">
    <source>
        <dbReference type="ARBA" id="ARBA00022741"/>
    </source>
</evidence>
<evidence type="ECO:0000256" key="1">
    <source>
        <dbReference type="ARBA" id="ARBA00002324"/>
    </source>
</evidence>
<evidence type="ECO:0000256" key="5">
    <source>
        <dbReference type="ARBA" id="ARBA00022695"/>
    </source>
</evidence>
<evidence type="ECO:0000313" key="13">
    <source>
        <dbReference type="Proteomes" id="UP000252585"/>
    </source>
</evidence>
<dbReference type="NCBIfam" id="NF000841">
    <property type="entry name" value="PRK00071.1-4"/>
    <property type="match status" value="1"/>
</dbReference>
<dbReference type="Pfam" id="PF01467">
    <property type="entry name" value="CTP_transf_like"/>
    <property type="match status" value="1"/>
</dbReference>
<keyword evidence="5 10" id="KW-0548">Nucleotidyltransferase</keyword>
<evidence type="ECO:0000259" key="11">
    <source>
        <dbReference type="Pfam" id="PF01467"/>
    </source>
</evidence>
<evidence type="ECO:0000256" key="9">
    <source>
        <dbReference type="ARBA" id="ARBA00048721"/>
    </source>
</evidence>
<evidence type="ECO:0000313" key="12">
    <source>
        <dbReference type="EMBL" id="RCW65298.1"/>
    </source>
</evidence>
<feature type="domain" description="Cytidyltransferase-like" evidence="11">
    <location>
        <begin position="7"/>
        <end position="162"/>
    </location>
</feature>
<dbReference type="PANTHER" id="PTHR39321:SF3">
    <property type="entry name" value="PHOSPHOPANTETHEINE ADENYLYLTRANSFERASE"/>
    <property type="match status" value="1"/>
</dbReference>
<evidence type="ECO:0000256" key="4">
    <source>
        <dbReference type="ARBA" id="ARBA00022679"/>
    </source>
</evidence>
<keyword evidence="7 10" id="KW-0067">ATP-binding</keyword>